<evidence type="ECO:0000256" key="1">
    <source>
        <dbReference type="SAM" id="MobiDB-lite"/>
    </source>
</evidence>
<dbReference type="InterPro" id="IPR011333">
    <property type="entry name" value="SKP1/BTB/POZ_sf"/>
</dbReference>
<dbReference type="Gene3D" id="3.30.710.10">
    <property type="entry name" value="Potassium Channel Kv1.1, Chain A"/>
    <property type="match status" value="1"/>
</dbReference>
<dbReference type="InterPro" id="IPR000210">
    <property type="entry name" value="BTB/POZ_dom"/>
</dbReference>
<dbReference type="OrthoDB" id="6359816at2759"/>
<sequence>MEPALPKCTTPTCQHRSASYVYTARLSSTVVASPIFKCTYCRASQSCSNLKSFCNYKCSVCKQSDEGKNDLRVMVPDFTSVFLSNTIEVMVKDPSSDNITTYHLHIERLRAESEYFAGLIRFCGREVVENVVRLTDTIVDGQSNVFKLFVEFLYCNDYAIPALLKQYEPVLHTMTYILADRLLAPKLKTLAIQKLTNFLSAQDTCLDVLVVIKMIVVVYNNTFEKTYDTTAQNTQRIRKSVPAAVQPQQPAPHPTKKRKHDGKKVPDFMDLGAEFDDVPTEIKNPDPLRTLVSRYAASNLPVLKKEPKFLKLFRDYPEFAEDMMLHTEIGMKSTAL</sequence>
<protein>
    <recommendedName>
        <fullName evidence="2">BTB domain-containing protein</fullName>
    </recommendedName>
</protein>
<gene>
    <name evidence="3" type="ORF">BJ508DRAFT_381584</name>
</gene>
<organism evidence="3 4">
    <name type="scientific">Ascobolus immersus RN42</name>
    <dbReference type="NCBI Taxonomy" id="1160509"/>
    <lineage>
        <taxon>Eukaryota</taxon>
        <taxon>Fungi</taxon>
        <taxon>Dikarya</taxon>
        <taxon>Ascomycota</taxon>
        <taxon>Pezizomycotina</taxon>
        <taxon>Pezizomycetes</taxon>
        <taxon>Pezizales</taxon>
        <taxon>Ascobolaceae</taxon>
        <taxon>Ascobolus</taxon>
    </lineage>
</organism>
<name>A0A3N4HDT3_ASCIM</name>
<reference evidence="3 4" key="1">
    <citation type="journal article" date="2018" name="Nat. Ecol. Evol.">
        <title>Pezizomycetes genomes reveal the molecular basis of ectomycorrhizal truffle lifestyle.</title>
        <authorList>
            <person name="Murat C."/>
            <person name="Payen T."/>
            <person name="Noel B."/>
            <person name="Kuo A."/>
            <person name="Morin E."/>
            <person name="Chen J."/>
            <person name="Kohler A."/>
            <person name="Krizsan K."/>
            <person name="Balestrini R."/>
            <person name="Da Silva C."/>
            <person name="Montanini B."/>
            <person name="Hainaut M."/>
            <person name="Levati E."/>
            <person name="Barry K.W."/>
            <person name="Belfiori B."/>
            <person name="Cichocki N."/>
            <person name="Clum A."/>
            <person name="Dockter R.B."/>
            <person name="Fauchery L."/>
            <person name="Guy J."/>
            <person name="Iotti M."/>
            <person name="Le Tacon F."/>
            <person name="Lindquist E.A."/>
            <person name="Lipzen A."/>
            <person name="Malagnac F."/>
            <person name="Mello A."/>
            <person name="Molinier V."/>
            <person name="Miyauchi S."/>
            <person name="Poulain J."/>
            <person name="Riccioni C."/>
            <person name="Rubini A."/>
            <person name="Sitrit Y."/>
            <person name="Splivallo R."/>
            <person name="Traeger S."/>
            <person name="Wang M."/>
            <person name="Zifcakova L."/>
            <person name="Wipf D."/>
            <person name="Zambonelli A."/>
            <person name="Paolocci F."/>
            <person name="Nowrousian M."/>
            <person name="Ottonello S."/>
            <person name="Baldrian P."/>
            <person name="Spatafora J.W."/>
            <person name="Henrissat B."/>
            <person name="Nagy L.G."/>
            <person name="Aury J.M."/>
            <person name="Wincker P."/>
            <person name="Grigoriev I.V."/>
            <person name="Bonfante P."/>
            <person name="Martin F.M."/>
        </authorList>
    </citation>
    <scope>NUCLEOTIDE SEQUENCE [LARGE SCALE GENOMIC DNA]</scope>
    <source>
        <strain evidence="3 4">RN42</strain>
    </source>
</reference>
<evidence type="ECO:0000259" key="2">
    <source>
        <dbReference type="PROSITE" id="PS50097"/>
    </source>
</evidence>
<proteinExistence type="predicted"/>
<dbReference type="PROSITE" id="PS50097">
    <property type="entry name" value="BTB"/>
    <property type="match status" value="1"/>
</dbReference>
<dbReference type="PANTHER" id="PTHR47843:SF2">
    <property type="entry name" value="BTB DOMAIN-CONTAINING PROTEIN"/>
    <property type="match status" value="1"/>
</dbReference>
<evidence type="ECO:0000313" key="3">
    <source>
        <dbReference type="EMBL" id="RPA72409.1"/>
    </source>
</evidence>
<accession>A0A3N4HDT3</accession>
<feature type="domain" description="BTB" evidence="2">
    <location>
        <begin position="85"/>
        <end position="162"/>
    </location>
</feature>
<evidence type="ECO:0000313" key="4">
    <source>
        <dbReference type="Proteomes" id="UP000275078"/>
    </source>
</evidence>
<keyword evidence="4" id="KW-1185">Reference proteome</keyword>
<dbReference type="Proteomes" id="UP000275078">
    <property type="component" value="Unassembled WGS sequence"/>
</dbReference>
<dbReference type="AlphaFoldDB" id="A0A3N4HDT3"/>
<dbReference type="EMBL" id="ML119863">
    <property type="protein sequence ID" value="RPA72409.1"/>
    <property type="molecule type" value="Genomic_DNA"/>
</dbReference>
<feature type="region of interest" description="Disordered" evidence="1">
    <location>
        <begin position="240"/>
        <end position="263"/>
    </location>
</feature>
<dbReference type="STRING" id="1160509.A0A3N4HDT3"/>
<dbReference type="PANTHER" id="PTHR47843">
    <property type="entry name" value="BTB DOMAIN-CONTAINING PROTEIN-RELATED"/>
    <property type="match status" value="1"/>
</dbReference>